<evidence type="ECO:0000259" key="3">
    <source>
        <dbReference type="PROSITE" id="PS50887"/>
    </source>
</evidence>
<dbReference type="Gene3D" id="3.30.70.270">
    <property type="match status" value="1"/>
</dbReference>
<dbReference type="InterPro" id="IPR035919">
    <property type="entry name" value="EAL_sf"/>
</dbReference>
<gene>
    <name evidence="4" type="ORF">JSY38_10495</name>
</gene>
<evidence type="ECO:0000313" key="4">
    <source>
        <dbReference type="EMBL" id="QRV22514.1"/>
    </source>
</evidence>
<dbReference type="PANTHER" id="PTHR33121">
    <property type="entry name" value="CYCLIC DI-GMP PHOSPHODIESTERASE PDEF"/>
    <property type="match status" value="1"/>
</dbReference>
<dbReference type="Proteomes" id="UP000644167">
    <property type="component" value="Chromosome"/>
</dbReference>
<reference evidence="4 5" key="1">
    <citation type="submission" date="2021-02" db="EMBL/GenBank/DDBJ databases">
        <title>The genome of Marinomonas foliarum JZW.</title>
        <authorList>
            <person name="Sun M."/>
        </authorList>
    </citation>
    <scope>NUCLEOTIDE SEQUENCE [LARGE SCALE GENOMIC DNA]</scope>
    <source>
        <strain evidence="4 5">JZW</strain>
    </source>
</reference>
<accession>A0ABX7IMJ3</accession>
<dbReference type="RefSeq" id="WP_205113193.1">
    <property type="nucleotide sequence ID" value="NZ_CP070273.1"/>
</dbReference>
<evidence type="ECO:0000313" key="5">
    <source>
        <dbReference type="Proteomes" id="UP000644167"/>
    </source>
</evidence>
<feature type="domain" description="EAL" evidence="2">
    <location>
        <begin position="386"/>
        <end position="635"/>
    </location>
</feature>
<dbReference type="SUPFAM" id="SSF141868">
    <property type="entry name" value="EAL domain-like"/>
    <property type="match status" value="1"/>
</dbReference>
<dbReference type="CDD" id="cd01948">
    <property type="entry name" value="EAL"/>
    <property type="match status" value="1"/>
</dbReference>
<feature type="transmembrane region" description="Helical" evidence="1">
    <location>
        <begin position="21"/>
        <end position="39"/>
    </location>
</feature>
<dbReference type="InterPro" id="IPR001633">
    <property type="entry name" value="EAL_dom"/>
</dbReference>
<feature type="transmembrane region" description="Helical" evidence="1">
    <location>
        <begin position="160"/>
        <end position="178"/>
    </location>
</feature>
<dbReference type="PROSITE" id="PS50883">
    <property type="entry name" value="EAL"/>
    <property type="match status" value="1"/>
</dbReference>
<proteinExistence type="predicted"/>
<dbReference type="PROSITE" id="PS50887">
    <property type="entry name" value="GGDEF"/>
    <property type="match status" value="1"/>
</dbReference>
<dbReference type="Gene3D" id="3.20.20.450">
    <property type="entry name" value="EAL domain"/>
    <property type="match status" value="1"/>
</dbReference>
<name>A0ABX7IMJ3_9GAMM</name>
<keyword evidence="1" id="KW-0812">Transmembrane</keyword>
<feature type="transmembrane region" description="Helical" evidence="1">
    <location>
        <begin position="81"/>
        <end position="101"/>
    </location>
</feature>
<organism evidence="4 5">
    <name type="scientific">Marinomonas foliarum</name>
    <dbReference type="NCBI Taxonomy" id="491950"/>
    <lineage>
        <taxon>Bacteria</taxon>
        <taxon>Pseudomonadati</taxon>
        <taxon>Pseudomonadota</taxon>
        <taxon>Gammaproteobacteria</taxon>
        <taxon>Oceanospirillales</taxon>
        <taxon>Oceanospirillaceae</taxon>
        <taxon>Marinomonas</taxon>
    </lineage>
</organism>
<dbReference type="SMART" id="SM00267">
    <property type="entry name" value="GGDEF"/>
    <property type="match status" value="1"/>
</dbReference>
<dbReference type="InterPro" id="IPR000160">
    <property type="entry name" value="GGDEF_dom"/>
</dbReference>
<keyword evidence="5" id="KW-1185">Reference proteome</keyword>
<keyword evidence="1" id="KW-1133">Transmembrane helix</keyword>
<dbReference type="InterPro" id="IPR043128">
    <property type="entry name" value="Rev_trsase/Diguanyl_cyclase"/>
</dbReference>
<dbReference type="InterPro" id="IPR029787">
    <property type="entry name" value="Nucleotide_cyclase"/>
</dbReference>
<dbReference type="NCBIfam" id="TIGR00254">
    <property type="entry name" value="GGDEF"/>
    <property type="match status" value="1"/>
</dbReference>
<dbReference type="Pfam" id="PF00563">
    <property type="entry name" value="EAL"/>
    <property type="match status" value="1"/>
</dbReference>
<dbReference type="SMART" id="SM00052">
    <property type="entry name" value="EAL"/>
    <property type="match status" value="1"/>
</dbReference>
<dbReference type="EMBL" id="CP070273">
    <property type="protein sequence ID" value="QRV22514.1"/>
    <property type="molecule type" value="Genomic_DNA"/>
</dbReference>
<evidence type="ECO:0000259" key="2">
    <source>
        <dbReference type="PROSITE" id="PS50883"/>
    </source>
</evidence>
<feature type="transmembrane region" description="Helical" evidence="1">
    <location>
        <begin position="138"/>
        <end position="154"/>
    </location>
</feature>
<sequence>MSTVVDRKVKEDAIGLLKSHSIAGFFINIITSAFLAFGFEKNIDQDAKVTWWLVMVSIIICRAICFFLGQHFFAKNSKYDLYVFSVGAVATALMWSFYPLYFYQNASDLELTSTMVVIAGFAGGSAIILAANKVLATFYVLVLLLPYSILLTLSDEASHQSLGFLGLFFALFVFIKAIKFADFTIDVISTKHQNALLLSSMEQKIQERTEALITLSNIDSLTNLLNRKAFLEQFNELIHNQPETLSFAVLFVDLDGFKGINDTLSHEIGDQVLMMAAARIKNFNSESQLVCRWGGDEFIVVLPHKSGSQTSAFARDLIEKISEPYFDHNYRVTIGATIGISIYPEHSQRKEELIQHADMAMYQQKRQGKGRVGYFTETLRIQLQREFNLRDQLITAIEKEELRLVYQPIVNAKTGKPDAFEALLRWNSAFGPIAPDQFIPIAEQYGQIKSIGLWVLEQACQQAKTFQLISPNLTMCVNVSVAQFQDEDFIEQISAIFQKHDFDPSSLNIEITESFFASDKQGLMQKIKALQEMGVQISIDDFGTGYSSLSSMQDMGVDIVKIDKSFVDSIQGSGLSIITAVLLIAKELNYQVVAEGIETEEQANVLRDLNVTYLQGYYFSRPIESEQALEYLEAL</sequence>
<dbReference type="SUPFAM" id="SSF55073">
    <property type="entry name" value="Nucleotide cyclase"/>
    <property type="match status" value="1"/>
</dbReference>
<feature type="transmembrane region" description="Helical" evidence="1">
    <location>
        <begin position="51"/>
        <end position="69"/>
    </location>
</feature>
<evidence type="ECO:0000256" key="1">
    <source>
        <dbReference type="SAM" id="Phobius"/>
    </source>
</evidence>
<dbReference type="CDD" id="cd01949">
    <property type="entry name" value="GGDEF"/>
    <property type="match status" value="1"/>
</dbReference>
<dbReference type="InterPro" id="IPR050706">
    <property type="entry name" value="Cyclic-di-GMP_PDE-like"/>
</dbReference>
<dbReference type="Pfam" id="PF00990">
    <property type="entry name" value="GGDEF"/>
    <property type="match status" value="1"/>
</dbReference>
<feature type="transmembrane region" description="Helical" evidence="1">
    <location>
        <begin position="113"/>
        <end position="131"/>
    </location>
</feature>
<keyword evidence="1" id="KW-0472">Membrane</keyword>
<protein>
    <submittedName>
        <fullName evidence="4">EAL domain-containing protein</fullName>
    </submittedName>
</protein>
<dbReference type="PANTHER" id="PTHR33121:SF70">
    <property type="entry name" value="SIGNALING PROTEIN YKOW"/>
    <property type="match status" value="1"/>
</dbReference>
<feature type="domain" description="GGDEF" evidence="3">
    <location>
        <begin position="245"/>
        <end position="377"/>
    </location>
</feature>